<reference evidence="1 2" key="1">
    <citation type="submission" date="2019-04" db="EMBL/GenBank/DDBJ databases">
        <title>Lewinella litorea sp. nov., isolated from a marine sand.</title>
        <authorList>
            <person name="Yoon J.-H."/>
        </authorList>
    </citation>
    <scope>NUCLEOTIDE SEQUENCE [LARGE SCALE GENOMIC DNA]</scope>
    <source>
        <strain evidence="1 2">HSMS-39</strain>
    </source>
</reference>
<name>A0A4S4NN50_9BACT</name>
<protein>
    <submittedName>
        <fullName evidence="1">T9SS type A sorting domain-containing protein</fullName>
    </submittedName>
</protein>
<evidence type="ECO:0000313" key="2">
    <source>
        <dbReference type="Proteomes" id="UP000308528"/>
    </source>
</evidence>
<keyword evidence="2" id="KW-1185">Reference proteome</keyword>
<sequence length="200" mass="21637">MLYSTAAGLPSLAQGEAQVRADAAALPVSLLYWEANSTTAGVDLSWGTVQEEDNDFFAVEHSTDGRTFDRIAQISGAGNSEANQEYNFHHGSPAPGLNYYRLVQQDFDGTATTFAVLTTEYRGNQAALGAYPNPVRAGEVVRFPQPAVPTIVNLYQPDGRLLLSQPVGPQEEARLMLPADLKAGIYLLRVGKVVERLLVN</sequence>
<gene>
    <name evidence="1" type="ORF">E4021_06780</name>
</gene>
<dbReference type="OrthoDB" id="1490051at2"/>
<comment type="caution">
    <text evidence="1">The sequence shown here is derived from an EMBL/GenBank/DDBJ whole genome shotgun (WGS) entry which is preliminary data.</text>
</comment>
<evidence type="ECO:0000313" key="1">
    <source>
        <dbReference type="EMBL" id="THH40435.1"/>
    </source>
</evidence>
<dbReference type="Proteomes" id="UP000308528">
    <property type="component" value="Unassembled WGS sequence"/>
</dbReference>
<organism evidence="1 2">
    <name type="scientific">Neolewinella litorea</name>
    <dbReference type="NCBI Taxonomy" id="2562452"/>
    <lineage>
        <taxon>Bacteria</taxon>
        <taxon>Pseudomonadati</taxon>
        <taxon>Bacteroidota</taxon>
        <taxon>Saprospiria</taxon>
        <taxon>Saprospirales</taxon>
        <taxon>Lewinellaceae</taxon>
        <taxon>Neolewinella</taxon>
    </lineage>
</organism>
<proteinExistence type="predicted"/>
<dbReference type="EMBL" id="SRSF01000002">
    <property type="protein sequence ID" value="THH40435.1"/>
    <property type="molecule type" value="Genomic_DNA"/>
</dbReference>
<dbReference type="AlphaFoldDB" id="A0A4S4NN50"/>
<accession>A0A4S4NN50</accession>
<dbReference type="RefSeq" id="WP_136457695.1">
    <property type="nucleotide sequence ID" value="NZ_SRSF01000002.1"/>
</dbReference>